<proteinExistence type="inferred from homology"/>
<dbReference type="EC" id="3.4.11.2" evidence="4"/>
<dbReference type="InterPro" id="IPR045357">
    <property type="entry name" value="Aminopeptidase_N-like_N"/>
</dbReference>
<evidence type="ECO:0000256" key="7">
    <source>
        <dbReference type="ARBA" id="ARBA00022723"/>
    </source>
</evidence>
<evidence type="ECO:0000256" key="6">
    <source>
        <dbReference type="ARBA" id="ARBA00022670"/>
    </source>
</evidence>
<evidence type="ECO:0000256" key="10">
    <source>
        <dbReference type="ARBA" id="ARBA00023049"/>
    </source>
</evidence>
<keyword evidence="7" id="KW-0479">Metal-binding</keyword>
<dbReference type="Gene3D" id="2.60.40.1730">
    <property type="entry name" value="tricorn interacting facor f3 domain"/>
    <property type="match status" value="1"/>
</dbReference>
<keyword evidence="6" id="KW-0645">Protease</keyword>
<dbReference type="CDD" id="cd09603">
    <property type="entry name" value="M1_APN_like"/>
    <property type="match status" value="1"/>
</dbReference>
<dbReference type="PRINTS" id="PR00756">
    <property type="entry name" value="ALADIPTASE"/>
</dbReference>
<dbReference type="InterPro" id="IPR014782">
    <property type="entry name" value="Peptidase_M1_dom"/>
</dbReference>
<reference evidence="15 16" key="2">
    <citation type="journal article" date="2016" name="J. Biotechnol.">
        <title>Complete genome sequence of Arthrobacter alpinus ERGS4:06, a yellow pigmented bacterium tolerant to cold and radiations isolated from Sikkim Himalaya.</title>
        <authorList>
            <person name="Kumar R."/>
            <person name="Singh D."/>
            <person name="Swarnkar M.K."/>
            <person name="Singh A.K."/>
            <person name="Kumar S."/>
        </authorList>
    </citation>
    <scope>NUCLEOTIDE SEQUENCE [LARGE SCALE GENOMIC DNA]</scope>
    <source>
        <strain evidence="15 16">ERGS4:06</strain>
    </source>
</reference>
<sequence length="434" mass="47447">MPLHGSTHYAVEHYALDLEARLATNQLQGRARITARALVPLTMVELDLTGLGMDKASVNGTRVQKHSQRPGKLALQLPEPVAAGAKFTMDIRYSGFPAPDNGAWGEVGWEELDDGVLVAGQPTGAPTWFPCNDRPDNKASYRVSVTTDADYTAVCNGTLVSHTRKSSRETWVYEQSAPMATYLATVQIGRYKLLALPAKDGQTQLPITVAVSKKLQAKAATALSRQREMVDVYTKAFGPYPFDAYTVVVTEDALEIPLEAQSLSILGSNHMTTTWEAQRLIAHELSHQWFGNSLTLASWQDIWLHEGFACYAEWLWSQESGSLTIAERASAAHAKLSAQPVAWTVGAPGPELMFDDVVYKRGALALEAIRVAGGDVNFFALLQRWTAENRHGSVSTAAFVALADLVCADVPQFSAADILTPWLFRKQLPPLPVR</sequence>
<name>A0A0S2M172_9MICC</name>
<dbReference type="GO" id="GO:0016285">
    <property type="term" value="F:alanyl aminopeptidase activity"/>
    <property type="evidence" value="ECO:0007669"/>
    <property type="project" value="UniProtKB-EC"/>
</dbReference>
<dbReference type="SUPFAM" id="SSF63737">
    <property type="entry name" value="Leukotriene A4 hydrolase N-terminal domain"/>
    <property type="match status" value="1"/>
</dbReference>
<evidence type="ECO:0000256" key="9">
    <source>
        <dbReference type="ARBA" id="ARBA00022833"/>
    </source>
</evidence>
<comment type="similarity">
    <text evidence="3">Belongs to the peptidase M1 family.</text>
</comment>
<evidence type="ECO:0000256" key="5">
    <source>
        <dbReference type="ARBA" id="ARBA00015611"/>
    </source>
</evidence>
<feature type="domain" description="Peptidase M1 membrane alanine aminopeptidase" evidence="13">
    <location>
        <begin position="223"/>
        <end position="400"/>
    </location>
</feature>
<dbReference type="InterPro" id="IPR027268">
    <property type="entry name" value="Peptidase_M4/M1_CTD_sf"/>
</dbReference>
<keyword evidence="8" id="KW-0378">Hydrolase</keyword>
<evidence type="ECO:0000256" key="11">
    <source>
        <dbReference type="ARBA" id="ARBA00029811"/>
    </source>
</evidence>
<dbReference type="GO" id="GO:0008270">
    <property type="term" value="F:zinc ion binding"/>
    <property type="evidence" value="ECO:0007669"/>
    <property type="project" value="InterPro"/>
</dbReference>
<reference evidence="16" key="1">
    <citation type="submission" date="2015-11" db="EMBL/GenBank/DDBJ databases">
        <authorList>
            <person name="Kumar R."/>
            <person name="Singh D."/>
            <person name="Swarnkar M.K."/>
            <person name="Singh A.K."/>
            <person name="Kumar S."/>
        </authorList>
    </citation>
    <scope>NUCLEOTIDE SEQUENCE [LARGE SCALE GENOMIC DNA]</scope>
    <source>
        <strain evidence="16">ERGS4:06</strain>
    </source>
</reference>
<accession>A0A0S2M172</accession>
<keyword evidence="9" id="KW-0862">Zinc</keyword>
<dbReference type="Pfam" id="PF17900">
    <property type="entry name" value="Peptidase_M1_N"/>
    <property type="match status" value="1"/>
</dbReference>
<comment type="catalytic activity">
    <reaction evidence="1">
        <text>Release of an N-terminal amino acid, Xaa-|-Yaa- from a peptide, amide or arylamide. Xaa is preferably Ala, but may be most amino acids including Pro (slow action). When a terminal hydrophobic residue is followed by a prolyl residue, the two may be released as an intact Xaa-Pro dipeptide.</text>
        <dbReference type="EC" id="3.4.11.2"/>
    </reaction>
</comment>
<evidence type="ECO:0000256" key="12">
    <source>
        <dbReference type="ARBA" id="ARBA00031533"/>
    </source>
</evidence>
<dbReference type="InterPro" id="IPR042097">
    <property type="entry name" value="Aminopeptidase_N-like_N_sf"/>
</dbReference>
<evidence type="ECO:0000313" key="15">
    <source>
        <dbReference type="EMBL" id="ALO67525.1"/>
    </source>
</evidence>
<dbReference type="SUPFAM" id="SSF55486">
    <property type="entry name" value="Metalloproteases ('zincins'), catalytic domain"/>
    <property type="match status" value="1"/>
</dbReference>
<evidence type="ECO:0000256" key="8">
    <source>
        <dbReference type="ARBA" id="ARBA00022801"/>
    </source>
</evidence>
<dbReference type="AlphaFoldDB" id="A0A0S2M172"/>
<evidence type="ECO:0000256" key="1">
    <source>
        <dbReference type="ARBA" id="ARBA00000098"/>
    </source>
</evidence>
<dbReference type="InterPro" id="IPR050344">
    <property type="entry name" value="Peptidase_M1_aminopeptidases"/>
</dbReference>
<protein>
    <recommendedName>
        <fullName evidence="5">Aminopeptidase N</fullName>
        <ecNumber evidence="4">3.4.11.2</ecNumber>
    </recommendedName>
    <alternativeName>
        <fullName evidence="11">Alanine aminopeptidase</fullName>
    </alternativeName>
    <alternativeName>
        <fullName evidence="12">Lysyl aminopeptidase</fullName>
    </alternativeName>
</protein>
<dbReference type="Pfam" id="PF01433">
    <property type="entry name" value="Peptidase_M1"/>
    <property type="match status" value="1"/>
</dbReference>
<dbReference type="PANTHER" id="PTHR11533">
    <property type="entry name" value="PROTEASE M1 ZINC METALLOPROTEASE"/>
    <property type="match status" value="1"/>
</dbReference>
<comment type="cofactor">
    <cofactor evidence="2">
        <name>Zn(2+)</name>
        <dbReference type="ChEBI" id="CHEBI:29105"/>
    </cofactor>
</comment>
<dbReference type="InterPro" id="IPR001930">
    <property type="entry name" value="Peptidase_M1"/>
</dbReference>
<evidence type="ECO:0000256" key="2">
    <source>
        <dbReference type="ARBA" id="ARBA00001947"/>
    </source>
</evidence>
<evidence type="ECO:0000259" key="14">
    <source>
        <dbReference type="Pfam" id="PF17900"/>
    </source>
</evidence>
<organism evidence="15 16">
    <name type="scientific">Arthrobacter alpinus</name>
    <dbReference type="NCBI Taxonomy" id="656366"/>
    <lineage>
        <taxon>Bacteria</taxon>
        <taxon>Bacillati</taxon>
        <taxon>Actinomycetota</taxon>
        <taxon>Actinomycetes</taxon>
        <taxon>Micrococcales</taxon>
        <taxon>Micrococcaceae</taxon>
        <taxon>Arthrobacter</taxon>
    </lineage>
</organism>
<dbReference type="GO" id="GO:0008237">
    <property type="term" value="F:metallopeptidase activity"/>
    <property type="evidence" value="ECO:0007669"/>
    <property type="project" value="UniProtKB-KW"/>
</dbReference>
<dbReference type="GO" id="GO:0006508">
    <property type="term" value="P:proteolysis"/>
    <property type="evidence" value="ECO:0007669"/>
    <property type="project" value="UniProtKB-KW"/>
</dbReference>
<gene>
    <name evidence="15" type="ORF">AS189_14805</name>
</gene>
<evidence type="ECO:0000259" key="13">
    <source>
        <dbReference type="Pfam" id="PF01433"/>
    </source>
</evidence>
<evidence type="ECO:0000256" key="4">
    <source>
        <dbReference type="ARBA" id="ARBA00012564"/>
    </source>
</evidence>
<dbReference type="OrthoDB" id="100605at2"/>
<evidence type="ECO:0000313" key="16">
    <source>
        <dbReference type="Proteomes" id="UP000059574"/>
    </source>
</evidence>
<feature type="domain" description="Aminopeptidase N-like N-terminal" evidence="14">
    <location>
        <begin position="12"/>
        <end position="183"/>
    </location>
</feature>
<dbReference type="Proteomes" id="UP000059574">
    <property type="component" value="Chromosome"/>
</dbReference>
<evidence type="ECO:0000256" key="3">
    <source>
        <dbReference type="ARBA" id="ARBA00010136"/>
    </source>
</evidence>
<dbReference type="Gene3D" id="1.10.390.10">
    <property type="entry name" value="Neutral Protease Domain 2"/>
    <property type="match status" value="1"/>
</dbReference>
<dbReference type="EMBL" id="CP013200">
    <property type="protein sequence ID" value="ALO67525.1"/>
    <property type="molecule type" value="Genomic_DNA"/>
</dbReference>
<keyword evidence="10" id="KW-0482">Metalloprotease</keyword>